<proteinExistence type="predicted"/>
<evidence type="ECO:0000256" key="3">
    <source>
        <dbReference type="SAM" id="Coils"/>
    </source>
</evidence>
<dbReference type="NCBIfam" id="TIGR00254">
    <property type="entry name" value="GGDEF"/>
    <property type="match status" value="1"/>
</dbReference>
<keyword evidence="5" id="KW-0548">Nucleotidyltransferase</keyword>
<dbReference type="Pfam" id="PF00990">
    <property type="entry name" value="GGDEF"/>
    <property type="match status" value="1"/>
</dbReference>
<evidence type="ECO:0000256" key="1">
    <source>
        <dbReference type="ARBA" id="ARBA00012528"/>
    </source>
</evidence>
<dbReference type="InterPro" id="IPR029787">
    <property type="entry name" value="Nucleotide_cyclase"/>
</dbReference>
<dbReference type="InterPro" id="IPR043128">
    <property type="entry name" value="Rev_trsase/Diguanyl_cyclase"/>
</dbReference>
<dbReference type="PROSITE" id="PS50887">
    <property type="entry name" value="GGDEF"/>
    <property type="match status" value="1"/>
</dbReference>
<reference evidence="5 6" key="1">
    <citation type="submission" date="2022-01" db="EMBL/GenBank/DDBJ databases">
        <title>Whole genome-based taxonomy of the Shewanellaceae.</title>
        <authorList>
            <person name="Martin-Rodriguez A.J."/>
        </authorList>
    </citation>
    <scope>NUCLEOTIDE SEQUENCE [LARGE SCALE GENOMIC DNA]</scope>
    <source>
        <strain evidence="5 6">DSM 21332</strain>
    </source>
</reference>
<feature type="coiled-coil region" evidence="3">
    <location>
        <begin position="290"/>
        <end position="349"/>
    </location>
</feature>
<dbReference type="EC" id="2.7.7.65" evidence="1"/>
<dbReference type="RefSeq" id="WP_249249983.1">
    <property type="nucleotide sequence ID" value="NZ_JAKIKT010000007.1"/>
</dbReference>
<dbReference type="PANTHER" id="PTHR45138">
    <property type="entry name" value="REGULATORY COMPONENTS OF SENSORY TRANSDUCTION SYSTEM"/>
    <property type="match status" value="1"/>
</dbReference>
<evidence type="ECO:0000256" key="2">
    <source>
        <dbReference type="ARBA" id="ARBA00034247"/>
    </source>
</evidence>
<name>A0ABT0NAB9_9GAMM</name>
<dbReference type="EMBL" id="JAKIKT010000007">
    <property type="protein sequence ID" value="MCL2915399.1"/>
    <property type="molecule type" value="Genomic_DNA"/>
</dbReference>
<comment type="caution">
    <text evidence="5">The sequence shown here is derived from an EMBL/GenBank/DDBJ whole genome shotgun (WGS) entry which is preliminary data.</text>
</comment>
<dbReference type="GO" id="GO:0052621">
    <property type="term" value="F:diguanylate cyclase activity"/>
    <property type="evidence" value="ECO:0007669"/>
    <property type="project" value="UniProtKB-EC"/>
</dbReference>
<feature type="domain" description="GGDEF" evidence="4">
    <location>
        <begin position="387"/>
        <end position="518"/>
    </location>
</feature>
<feature type="coiled-coil region" evidence="3">
    <location>
        <begin position="11"/>
        <end position="74"/>
    </location>
</feature>
<accession>A0ABT0NAB9</accession>
<dbReference type="InterPro" id="IPR048516">
    <property type="entry name" value="DGCcoil"/>
</dbReference>
<sequence length="518" mass="59609">MKEQNQDKAQLAQLTQKVKETRLALDALKEDKNAKLQTLLNFFHHLSLACKGQNLELDNKLAKLRRQLTGFESLEESLPELVEVERLLKRQYNLMSRELEDGRNDLTRMTQQIQRFKFAPDQLKKEINYLRQELSKPLHSVWDYIPKVEKLVGFYEELVDSQIENNTEFAVEPRYQQLGRELACMMEDIDFPANQTDRMLVLKEQLRGEVSPEELLEAYQTVLSQLLENIALEKNASREFLFALNDALTAVQAVVVDSSESHHRHREVKSRLNDSINGCVADMGQSVSEINDLTQLKEQVTHQLSEIKDALARKEALEQREQAMMQKSMDTMQKELGELSREASSYKERLFEQQKLNQLDPLTQLPNRAALEEKLEQSYHHFQRTGLSAWIAVVDIDHFKSVNDTFGHSTGDKTLQVIAMALKSALRETEFVARYGGEEFVLLIPDVSEEIIGVVLNRVREKIKSIPFKFKNQRITVTVSIGAAQMSLKETVQETFDRADVALYQAKNTTRDKVVVDV</sequence>
<dbReference type="CDD" id="cd01949">
    <property type="entry name" value="GGDEF"/>
    <property type="match status" value="1"/>
</dbReference>
<dbReference type="Gene3D" id="3.30.70.270">
    <property type="match status" value="1"/>
</dbReference>
<evidence type="ECO:0000313" key="5">
    <source>
        <dbReference type="EMBL" id="MCL2915399.1"/>
    </source>
</evidence>
<dbReference type="Pfam" id="PF20975">
    <property type="entry name" value="DGCcoil"/>
    <property type="match status" value="1"/>
</dbReference>
<evidence type="ECO:0000313" key="6">
    <source>
        <dbReference type="Proteomes" id="UP001202831"/>
    </source>
</evidence>
<dbReference type="InterPro" id="IPR000160">
    <property type="entry name" value="GGDEF_dom"/>
</dbReference>
<organism evidence="5 6">
    <name type="scientific">Shewanella corallii</name>
    <dbReference type="NCBI Taxonomy" id="560080"/>
    <lineage>
        <taxon>Bacteria</taxon>
        <taxon>Pseudomonadati</taxon>
        <taxon>Pseudomonadota</taxon>
        <taxon>Gammaproteobacteria</taxon>
        <taxon>Alteromonadales</taxon>
        <taxon>Shewanellaceae</taxon>
        <taxon>Shewanella</taxon>
    </lineage>
</organism>
<dbReference type="SMART" id="SM00267">
    <property type="entry name" value="GGDEF"/>
    <property type="match status" value="1"/>
</dbReference>
<dbReference type="InterPro" id="IPR050469">
    <property type="entry name" value="Diguanylate_Cyclase"/>
</dbReference>
<keyword evidence="3" id="KW-0175">Coiled coil</keyword>
<protein>
    <recommendedName>
        <fullName evidence="1">diguanylate cyclase</fullName>
        <ecNumber evidence="1">2.7.7.65</ecNumber>
    </recommendedName>
</protein>
<dbReference type="SUPFAM" id="SSF55073">
    <property type="entry name" value="Nucleotide cyclase"/>
    <property type="match status" value="1"/>
</dbReference>
<keyword evidence="6" id="KW-1185">Reference proteome</keyword>
<comment type="catalytic activity">
    <reaction evidence="2">
        <text>2 GTP = 3',3'-c-di-GMP + 2 diphosphate</text>
        <dbReference type="Rhea" id="RHEA:24898"/>
        <dbReference type="ChEBI" id="CHEBI:33019"/>
        <dbReference type="ChEBI" id="CHEBI:37565"/>
        <dbReference type="ChEBI" id="CHEBI:58805"/>
        <dbReference type="EC" id="2.7.7.65"/>
    </reaction>
</comment>
<keyword evidence="5" id="KW-0808">Transferase</keyword>
<dbReference type="PANTHER" id="PTHR45138:SF9">
    <property type="entry name" value="DIGUANYLATE CYCLASE DGCM-RELATED"/>
    <property type="match status" value="1"/>
</dbReference>
<dbReference type="Proteomes" id="UP001202831">
    <property type="component" value="Unassembled WGS sequence"/>
</dbReference>
<evidence type="ECO:0000259" key="4">
    <source>
        <dbReference type="PROSITE" id="PS50887"/>
    </source>
</evidence>
<gene>
    <name evidence="5" type="ORF">L2725_16720</name>
</gene>